<accession>A0A368KQN6</accession>
<feature type="transmembrane region" description="Helical" evidence="2">
    <location>
        <begin position="74"/>
        <end position="94"/>
    </location>
</feature>
<keyword evidence="2" id="KW-0472">Membrane</keyword>
<feature type="compositionally biased region" description="Low complexity" evidence="1">
    <location>
        <begin position="104"/>
        <end position="116"/>
    </location>
</feature>
<keyword evidence="2" id="KW-0812">Transmembrane</keyword>
<protein>
    <submittedName>
        <fullName evidence="3">Uncharacterized protein</fullName>
    </submittedName>
</protein>
<name>A0A368KQN6_9BACT</name>
<comment type="caution">
    <text evidence="3">The sequence shown here is derived from an EMBL/GenBank/DDBJ whole genome shotgun (WGS) entry which is preliminary data.</text>
</comment>
<evidence type="ECO:0000256" key="2">
    <source>
        <dbReference type="SAM" id="Phobius"/>
    </source>
</evidence>
<evidence type="ECO:0000313" key="3">
    <source>
        <dbReference type="EMBL" id="RCS49195.1"/>
    </source>
</evidence>
<dbReference type="Proteomes" id="UP000253562">
    <property type="component" value="Unassembled WGS sequence"/>
</dbReference>
<gene>
    <name evidence="3" type="ORF">DTL42_11690</name>
</gene>
<evidence type="ECO:0000256" key="1">
    <source>
        <dbReference type="SAM" id="MobiDB-lite"/>
    </source>
</evidence>
<dbReference type="EMBL" id="QPEX01000024">
    <property type="protein sequence ID" value="RCS49195.1"/>
    <property type="molecule type" value="Genomic_DNA"/>
</dbReference>
<feature type="region of interest" description="Disordered" evidence="1">
    <location>
        <begin position="104"/>
        <end position="125"/>
    </location>
</feature>
<sequence>MLCRFTGFAEPIWGLVWVASPPGPSEQAVLNTMFTACLEESMTEEEKPEDLDAKYQHLWEKKDSPPPNSLTRFIPSWPICIAGVVLLITIVVLVSMGELEFRPSWPGGSSSSPSPSFVSVNGNTPRSESEAFRELVKNRVGSEGLEFTINDDLDLDSRKIIQVRFDIGDNLTDGMVKRGAMMDIEAILKAIDESGIYCGEVTVFGSFPLTDKYGGSKSEVVVKATYSGTEIDKVDWNGFLTDNVYEIADDVWMHPAFRN</sequence>
<evidence type="ECO:0000313" key="4">
    <source>
        <dbReference type="Proteomes" id="UP000253562"/>
    </source>
</evidence>
<dbReference type="AlphaFoldDB" id="A0A368KQN6"/>
<proteinExistence type="predicted"/>
<keyword evidence="2" id="KW-1133">Transmembrane helix</keyword>
<organism evidence="3 4">
    <name type="scientific">Bremerella cremea</name>
    <dbReference type="NCBI Taxonomy" id="1031537"/>
    <lineage>
        <taxon>Bacteria</taxon>
        <taxon>Pseudomonadati</taxon>
        <taxon>Planctomycetota</taxon>
        <taxon>Planctomycetia</taxon>
        <taxon>Pirellulales</taxon>
        <taxon>Pirellulaceae</taxon>
        <taxon>Bremerella</taxon>
    </lineage>
</organism>
<reference evidence="3 4" key="1">
    <citation type="submission" date="2018-07" db="EMBL/GenBank/DDBJ databases">
        <title>Comparative genomes isolates from brazilian mangrove.</title>
        <authorList>
            <person name="De Araujo J.E."/>
            <person name="Taketani R.G."/>
            <person name="Silva M.C.P."/>
            <person name="Lourenco M.V."/>
            <person name="Oliveira V.M."/>
            <person name="Andreote F.D."/>
        </authorList>
    </citation>
    <scope>NUCLEOTIDE SEQUENCE [LARGE SCALE GENOMIC DNA]</scope>
    <source>
        <strain evidence="3 4">HEX PRIS-MGV</strain>
    </source>
</reference>